<evidence type="ECO:0000313" key="1">
    <source>
        <dbReference type="EMBL" id="ACV61558.1"/>
    </source>
</evidence>
<name>C8W1B3_DESAS</name>
<dbReference type="KEGG" id="dae:Dtox_0639"/>
<dbReference type="EMBL" id="CP001720">
    <property type="protein sequence ID" value="ACV61558.1"/>
    <property type="molecule type" value="Genomic_DNA"/>
</dbReference>
<sequence>MNQNKELWEVLADNYDTRNGQDGVLFPLRKQATRLRCITAACLTISMRWRARGLPMRVWWKKRIKTHWRGIASFQANIMRPAKRSGFR</sequence>
<dbReference type="Proteomes" id="UP000002217">
    <property type="component" value="Chromosome"/>
</dbReference>
<dbReference type="AlphaFoldDB" id="C8W1B3"/>
<protein>
    <submittedName>
        <fullName evidence="1">Uncharacterized protein</fullName>
    </submittedName>
</protein>
<evidence type="ECO:0000313" key="2">
    <source>
        <dbReference type="Proteomes" id="UP000002217"/>
    </source>
</evidence>
<keyword evidence="2" id="KW-1185">Reference proteome</keyword>
<proteinExistence type="predicted"/>
<gene>
    <name evidence="1" type="ordered locus">Dtox_0639</name>
</gene>
<reference evidence="1 2" key="1">
    <citation type="journal article" date="2009" name="Stand. Genomic Sci.">
        <title>Complete genome sequence of Desulfotomaculum acetoxidans type strain (5575).</title>
        <authorList>
            <person name="Spring S."/>
            <person name="Lapidus A."/>
            <person name="Schroder M."/>
            <person name="Gleim D."/>
            <person name="Sims D."/>
            <person name="Meincke L."/>
            <person name="Glavina Del Rio T."/>
            <person name="Tice H."/>
            <person name="Copeland A."/>
            <person name="Cheng J.F."/>
            <person name="Lucas S."/>
            <person name="Chen F."/>
            <person name="Nolan M."/>
            <person name="Bruce D."/>
            <person name="Goodwin L."/>
            <person name="Pitluck S."/>
            <person name="Ivanova N."/>
            <person name="Mavromatis K."/>
            <person name="Mikhailova N."/>
            <person name="Pati A."/>
            <person name="Chen A."/>
            <person name="Palaniappan K."/>
            <person name="Land M."/>
            <person name="Hauser L."/>
            <person name="Chang Y.J."/>
            <person name="Jeffries C.D."/>
            <person name="Chain P."/>
            <person name="Saunders E."/>
            <person name="Brettin T."/>
            <person name="Detter J.C."/>
            <person name="Goker M."/>
            <person name="Bristow J."/>
            <person name="Eisen J.A."/>
            <person name="Markowitz V."/>
            <person name="Hugenholtz P."/>
            <person name="Kyrpides N.C."/>
            <person name="Klenk H.P."/>
            <person name="Han C."/>
        </authorList>
    </citation>
    <scope>NUCLEOTIDE SEQUENCE [LARGE SCALE GENOMIC DNA]</scope>
    <source>
        <strain evidence="2">ATCC 49208 / DSM 771 / VKM B-1644</strain>
    </source>
</reference>
<dbReference type="HOGENOM" id="CLU_2464009_0_0_9"/>
<dbReference type="STRING" id="485916.Dtox_0639"/>
<accession>C8W1B3</accession>
<organism evidence="1 2">
    <name type="scientific">Desulfofarcimen acetoxidans (strain ATCC 49208 / DSM 771 / KCTC 5769 / VKM B-1644 / 5575)</name>
    <name type="common">Desulfotomaculum acetoxidans</name>
    <dbReference type="NCBI Taxonomy" id="485916"/>
    <lineage>
        <taxon>Bacteria</taxon>
        <taxon>Bacillati</taxon>
        <taxon>Bacillota</taxon>
        <taxon>Clostridia</taxon>
        <taxon>Eubacteriales</taxon>
        <taxon>Peptococcaceae</taxon>
        <taxon>Desulfofarcimen</taxon>
    </lineage>
</organism>